<evidence type="ECO:0000313" key="9">
    <source>
        <dbReference type="EMBL" id="SMB89249.1"/>
    </source>
</evidence>
<dbReference type="GO" id="GO:0004729">
    <property type="term" value="F:oxygen-dependent protoporphyrinogen oxidase activity"/>
    <property type="evidence" value="ECO:0007669"/>
    <property type="project" value="InterPro"/>
</dbReference>
<dbReference type="GO" id="GO:0006782">
    <property type="term" value="P:protoporphyrinogen IX biosynthetic process"/>
    <property type="evidence" value="ECO:0007669"/>
    <property type="project" value="UniProtKB-UniRule"/>
</dbReference>
<dbReference type="PANTHER" id="PTHR38030:SF2">
    <property type="entry name" value="PROTOPORPHYRINOGEN IX DEHYDROGENASE [QUINONE]"/>
    <property type="match status" value="1"/>
</dbReference>
<evidence type="ECO:0000256" key="7">
    <source>
        <dbReference type="HAMAP-Rule" id="MF_00853"/>
    </source>
</evidence>
<feature type="domain" description="Flavodoxin-like" evidence="8">
    <location>
        <begin position="3"/>
        <end position="181"/>
    </location>
</feature>
<evidence type="ECO:0000256" key="3">
    <source>
        <dbReference type="ARBA" id="ARBA00022741"/>
    </source>
</evidence>
<comment type="cofactor">
    <cofactor evidence="7">
        <name>FMN</name>
        <dbReference type="ChEBI" id="CHEBI:58210"/>
    </cofactor>
    <text evidence="7">Binds 1 FMN non-covalently per subunit.</text>
</comment>
<dbReference type="GO" id="GO:0005886">
    <property type="term" value="C:plasma membrane"/>
    <property type="evidence" value="ECO:0007669"/>
    <property type="project" value="UniProtKB-SubCell"/>
</dbReference>
<keyword evidence="1 7" id="KW-0285">Flavoprotein</keyword>
<evidence type="ECO:0000256" key="4">
    <source>
        <dbReference type="ARBA" id="ARBA00023002"/>
    </source>
</evidence>
<proteinExistence type="inferred from homology"/>
<keyword evidence="2 7" id="KW-0288">FMN</keyword>
<dbReference type="EC" id="1.3.5.3" evidence="7"/>
<dbReference type="InterPro" id="IPR008254">
    <property type="entry name" value="Flavodoxin/NO_synth"/>
</dbReference>
<dbReference type="NCBIfam" id="NF008316">
    <property type="entry name" value="PRK11104.1"/>
    <property type="match status" value="1"/>
</dbReference>
<keyword evidence="5" id="KW-0472">Membrane</keyword>
<comment type="catalytic activity">
    <reaction evidence="7">
        <text>protoporphyrinogen IX + 3 a menaquinone = protoporphyrin IX + 3 a menaquinol</text>
        <dbReference type="Rhea" id="RHEA:27409"/>
        <dbReference type="Rhea" id="RHEA-COMP:9537"/>
        <dbReference type="Rhea" id="RHEA-COMP:9539"/>
        <dbReference type="ChEBI" id="CHEBI:16374"/>
        <dbReference type="ChEBI" id="CHEBI:18151"/>
        <dbReference type="ChEBI" id="CHEBI:57306"/>
        <dbReference type="ChEBI" id="CHEBI:57307"/>
        <dbReference type="EC" id="1.3.5.3"/>
    </reaction>
</comment>
<dbReference type="STRING" id="1122938.SAMN05660772_01332"/>
<evidence type="ECO:0000313" key="10">
    <source>
        <dbReference type="Proteomes" id="UP000192408"/>
    </source>
</evidence>
<evidence type="ECO:0000256" key="1">
    <source>
        <dbReference type="ARBA" id="ARBA00022630"/>
    </source>
</evidence>
<keyword evidence="7" id="KW-1003">Cell membrane</keyword>
<dbReference type="InterPro" id="IPR029039">
    <property type="entry name" value="Flavoprotein-like_sf"/>
</dbReference>
<dbReference type="AlphaFoldDB" id="A0A1W1V742"/>
<dbReference type="SUPFAM" id="SSF52218">
    <property type="entry name" value="Flavoproteins"/>
    <property type="match status" value="1"/>
</dbReference>
<dbReference type="Gene3D" id="3.40.50.360">
    <property type="match status" value="1"/>
</dbReference>
<keyword evidence="6 7" id="KW-0627">Porphyrin biosynthesis</keyword>
<dbReference type="UniPathway" id="UPA00251">
    <property type="reaction ID" value="UER00324"/>
</dbReference>
<keyword evidence="10" id="KW-1185">Reference proteome</keyword>
<dbReference type="RefSeq" id="WP_084257945.1">
    <property type="nucleotide sequence ID" value="NZ_FWWV01000057.1"/>
</dbReference>
<reference evidence="10" key="1">
    <citation type="submission" date="2017-04" db="EMBL/GenBank/DDBJ databases">
        <authorList>
            <person name="Varghese N."/>
            <person name="Submissions S."/>
        </authorList>
    </citation>
    <scope>NUCLEOTIDE SEQUENCE [LARGE SCALE GENOMIC DNA]</scope>
    <source>
        <strain evidence="10">DSM 23072</strain>
    </source>
</reference>
<dbReference type="HAMAP" id="MF_00853">
    <property type="entry name" value="HemG"/>
    <property type="match status" value="1"/>
</dbReference>
<dbReference type="InterPro" id="IPR044264">
    <property type="entry name" value="HemG"/>
</dbReference>
<evidence type="ECO:0000256" key="6">
    <source>
        <dbReference type="ARBA" id="ARBA00023244"/>
    </source>
</evidence>
<comment type="subcellular location">
    <subcellularLocation>
        <location evidence="7">Cell membrane</location>
        <topology evidence="7">Peripheral membrane protein</topology>
    </subcellularLocation>
</comment>
<dbReference type="PANTHER" id="PTHR38030">
    <property type="entry name" value="PROTOPORPHYRINOGEN IX DEHYDROGENASE [MENAQUINONE]"/>
    <property type="match status" value="1"/>
</dbReference>
<comment type="similarity">
    <text evidence="7">Belongs to the HemG family.</text>
</comment>
<protein>
    <recommendedName>
        <fullName evidence="7">Protoporphyrinogen IX dehydrogenase [quinone]</fullName>
        <ecNumber evidence="7">1.3.5.3</ecNumber>
    </recommendedName>
    <alternativeName>
        <fullName evidence="7">Protoporphyrinogen IX dehydrogenase [menaquinone]</fullName>
    </alternativeName>
    <alternativeName>
        <fullName evidence="7">Protoporphyrinogen IX dehydrogenase [ubiquinone]</fullName>
    </alternativeName>
    <alternativeName>
        <fullName evidence="7">Protoporphyrinogen oxidase</fullName>
        <shortName evidence="7">PPO</shortName>
    </alternativeName>
</protein>
<dbReference type="GO" id="GO:0010181">
    <property type="term" value="F:FMN binding"/>
    <property type="evidence" value="ECO:0007669"/>
    <property type="project" value="UniProtKB-UniRule"/>
</dbReference>
<accession>A0A1W1V742</accession>
<dbReference type="InterPro" id="IPR052200">
    <property type="entry name" value="Protoporphyrinogen_IX_DH"/>
</dbReference>
<dbReference type="Proteomes" id="UP000192408">
    <property type="component" value="Unassembled WGS sequence"/>
</dbReference>
<comment type="function">
    <text evidence="7">Catalyzes the 6-electron oxidation of protoporphyrinogen IX to form protoporphyrin IX; under anaerobic conditions uses menaquinone as an electron acceptor, under aerobic conditions uses ubiquinone as an electron acceptor.</text>
</comment>
<comment type="catalytic activity">
    <reaction evidence="7">
        <text>protoporphyrinogen IX + 3 a quinone = protoporphyrin IX + 3 a quinol</text>
        <dbReference type="Rhea" id="RHEA:65032"/>
        <dbReference type="ChEBI" id="CHEBI:24646"/>
        <dbReference type="ChEBI" id="CHEBI:57306"/>
        <dbReference type="ChEBI" id="CHEBI:57307"/>
        <dbReference type="ChEBI" id="CHEBI:132124"/>
        <dbReference type="EC" id="1.3.5.3"/>
    </reaction>
</comment>
<keyword evidence="3 7" id="KW-0547">Nucleotide-binding</keyword>
<evidence type="ECO:0000259" key="8">
    <source>
        <dbReference type="PROSITE" id="PS50902"/>
    </source>
</evidence>
<comment type="catalytic activity">
    <reaction evidence="7">
        <text>protoporphyrinogen IX + 3 a ubiquinone = protoporphyrin IX + 3 a ubiquinol</text>
        <dbReference type="Rhea" id="RHEA:63936"/>
        <dbReference type="Rhea" id="RHEA-COMP:9565"/>
        <dbReference type="Rhea" id="RHEA-COMP:9566"/>
        <dbReference type="ChEBI" id="CHEBI:16389"/>
        <dbReference type="ChEBI" id="CHEBI:17976"/>
        <dbReference type="ChEBI" id="CHEBI:57306"/>
        <dbReference type="ChEBI" id="CHEBI:57307"/>
    </reaction>
</comment>
<evidence type="ECO:0000256" key="5">
    <source>
        <dbReference type="ARBA" id="ARBA00023136"/>
    </source>
</evidence>
<dbReference type="EMBL" id="FWWV01000057">
    <property type="protein sequence ID" value="SMB89249.1"/>
    <property type="molecule type" value="Genomic_DNA"/>
</dbReference>
<dbReference type="GO" id="GO:0070819">
    <property type="term" value="F:menaquinone-dependent protoporphyrinogen oxidase activity"/>
    <property type="evidence" value="ECO:0007669"/>
    <property type="project" value="UniProtKB-UniRule"/>
</dbReference>
<evidence type="ECO:0000256" key="2">
    <source>
        <dbReference type="ARBA" id="ARBA00022643"/>
    </source>
</evidence>
<name>A0A1W1V742_9PAST</name>
<keyword evidence="4 7" id="KW-0560">Oxidoreductase</keyword>
<organism evidence="9 10">
    <name type="scientific">Pasteurella testudinis DSM 23072</name>
    <dbReference type="NCBI Taxonomy" id="1122938"/>
    <lineage>
        <taxon>Bacteria</taxon>
        <taxon>Pseudomonadati</taxon>
        <taxon>Pseudomonadota</taxon>
        <taxon>Gammaproteobacteria</taxon>
        <taxon>Pasteurellales</taxon>
        <taxon>Pasteurellaceae</taxon>
        <taxon>Pasteurella</taxon>
    </lineage>
</organism>
<sequence length="186" mass="21500">MKTLIIYSSVDGQTQKIAQAMAAEMQAADQSAVLELTALSQADQYDLSGYDNIVIGASIRYGHFNKALEPYIQRHAQLLNRKKSAFYSVNLTARKADKNTPETNVYTRKFLQRIDWQPTQSAVFAGALRYPRYRFFDRFMIRLIMKITGGETDTTKEIEYTDWDKVAEFARRFKSWQGTTRTSFTY</sequence>
<comment type="pathway">
    <text evidence="7">Porphyrin-containing compound metabolism; protoporphyrin-IX biosynthesis; protoporphyrin-IX from protoporphyrinogen-IX: step 1/1.</text>
</comment>
<dbReference type="Pfam" id="PF12724">
    <property type="entry name" value="Flavodoxin_5"/>
    <property type="match status" value="1"/>
</dbReference>
<gene>
    <name evidence="7" type="primary">hemG</name>
    <name evidence="9" type="ORF">SAMN05660772_01332</name>
</gene>
<dbReference type="InterPro" id="IPR026816">
    <property type="entry name" value="Flavodoxin_dom"/>
</dbReference>
<dbReference type="PROSITE" id="PS50902">
    <property type="entry name" value="FLAVODOXIN_LIKE"/>
    <property type="match status" value="1"/>
</dbReference>